<comment type="caution">
    <text evidence="6">The sequence shown here is derived from an EMBL/GenBank/DDBJ whole genome shotgun (WGS) entry which is preliminary data.</text>
</comment>
<evidence type="ECO:0000256" key="3">
    <source>
        <dbReference type="ARBA" id="ARBA00022989"/>
    </source>
</evidence>
<evidence type="ECO:0000256" key="5">
    <source>
        <dbReference type="SAM" id="Phobius"/>
    </source>
</evidence>
<dbReference type="Gene3D" id="1.20.120.550">
    <property type="entry name" value="Membrane associated eicosanoid/glutathione metabolism-like domain"/>
    <property type="match status" value="1"/>
</dbReference>
<evidence type="ECO:0000256" key="1">
    <source>
        <dbReference type="ARBA" id="ARBA00004370"/>
    </source>
</evidence>
<dbReference type="InterPro" id="IPR001129">
    <property type="entry name" value="Membr-assoc_MAPEG"/>
</dbReference>
<organism evidence="6 7">
    <name type="scientific">Arenicella chitinivorans</name>
    <dbReference type="NCBI Taxonomy" id="1329800"/>
    <lineage>
        <taxon>Bacteria</taxon>
        <taxon>Pseudomonadati</taxon>
        <taxon>Pseudomonadota</taxon>
        <taxon>Gammaproteobacteria</taxon>
        <taxon>Arenicellales</taxon>
        <taxon>Arenicellaceae</taxon>
        <taxon>Arenicella</taxon>
    </lineage>
</organism>
<evidence type="ECO:0000313" key="6">
    <source>
        <dbReference type="EMBL" id="GHA15186.1"/>
    </source>
</evidence>
<keyword evidence="7" id="KW-1185">Reference proteome</keyword>
<dbReference type="Pfam" id="PF01124">
    <property type="entry name" value="MAPEG"/>
    <property type="match status" value="1"/>
</dbReference>
<evidence type="ECO:0000313" key="7">
    <source>
        <dbReference type="Proteomes" id="UP000614811"/>
    </source>
</evidence>
<keyword evidence="4 5" id="KW-0472">Membrane</keyword>
<accession>A0A918RXS7</accession>
<reference evidence="6" key="1">
    <citation type="journal article" date="2014" name="Int. J. Syst. Evol. Microbiol.">
        <title>Complete genome sequence of Corynebacterium casei LMG S-19264T (=DSM 44701T), isolated from a smear-ripened cheese.</title>
        <authorList>
            <consortium name="US DOE Joint Genome Institute (JGI-PGF)"/>
            <person name="Walter F."/>
            <person name="Albersmeier A."/>
            <person name="Kalinowski J."/>
            <person name="Ruckert C."/>
        </authorList>
    </citation>
    <scope>NUCLEOTIDE SEQUENCE</scope>
    <source>
        <strain evidence="6">KCTC 12711</strain>
    </source>
</reference>
<comment type="subcellular location">
    <subcellularLocation>
        <location evidence="1">Membrane</location>
    </subcellularLocation>
</comment>
<dbReference type="InterPro" id="IPR023352">
    <property type="entry name" value="MAPEG-like_dom_sf"/>
</dbReference>
<dbReference type="AlphaFoldDB" id="A0A918RXS7"/>
<evidence type="ECO:0000256" key="2">
    <source>
        <dbReference type="ARBA" id="ARBA00022692"/>
    </source>
</evidence>
<evidence type="ECO:0000256" key="4">
    <source>
        <dbReference type="ARBA" id="ARBA00023136"/>
    </source>
</evidence>
<keyword evidence="2 5" id="KW-0812">Transmembrane</keyword>
<dbReference type="RefSeq" id="WP_189401977.1">
    <property type="nucleotide sequence ID" value="NZ_BMXA01000005.1"/>
</dbReference>
<dbReference type="PANTHER" id="PTHR35814">
    <property type="match status" value="1"/>
</dbReference>
<feature type="transmembrane region" description="Helical" evidence="5">
    <location>
        <begin position="107"/>
        <end position="128"/>
    </location>
</feature>
<dbReference type="GO" id="GO:0016020">
    <property type="term" value="C:membrane"/>
    <property type="evidence" value="ECO:0007669"/>
    <property type="project" value="UniProtKB-SubCell"/>
</dbReference>
<reference evidence="6" key="2">
    <citation type="submission" date="2020-09" db="EMBL/GenBank/DDBJ databases">
        <authorList>
            <person name="Sun Q."/>
            <person name="Kim S."/>
        </authorList>
    </citation>
    <scope>NUCLEOTIDE SEQUENCE</scope>
    <source>
        <strain evidence="6">KCTC 12711</strain>
    </source>
</reference>
<evidence type="ECO:0008006" key="8">
    <source>
        <dbReference type="Google" id="ProtNLM"/>
    </source>
</evidence>
<keyword evidence="3 5" id="KW-1133">Transmembrane helix</keyword>
<feature type="transmembrane region" description="Helical" evidence="5">
    <location>
        <begin position="51"/>
        <end position="68"/>
    </location>
</feature>
<dbReference type="SUPFAM" id="SSF161084">
    <property type="entry name" value="MAPEG domain-like"/>
    <property type="match status" value="1"/>
</dbReference>
<proteinExistence type="predicted"/>
<gene>
    <name evidence="6" type="ORF">GCM10008090_25930</name>
</gene>
<feature type="transmembrane region" description="Helical" evidence="5">
    <location>
        <begin position="74"/>
        <end position="95"/>
    </location>
</feature>
<name>A0A918RXS7_9GAMM</name>
<protein>
    <recommendedName>
        <fullName evidence="8">Glutathione metabolism protein</fullName>
    </recommendedName>
</protein>
<feature type="transmembrane region" description="Helical" evidence="5">
    <location>
        <begin position="6"/>
        <end position="23"/>
    </location>
</feature>
<dbReference type="EMBL" id="BMXA01000005">
    <property type="protein sequence ID" value="GHA15186.1"/>
    <property type="molecule type" value="Genomic_DNA"/>
</dbReference>
<sequence>MFITPLYAAAFGLLYVFLALNVIRLRFRYRVGYGEGGHGDLIKAVRAHANFAEYVPIALILMWIVESMTFSSMLVFWLGAALLVARVLHVFGMLYPKSMLICRQIGMVVTLAVIAIASVQLLIFYLPASI</sequence>
<dbReference type="Proteomes" id="UP000614811">
    <property type="component" value="Unassembled WGS sequence"/>
</dbReference>
<dbReference type="PANTHER" id="PTHR35814:SF1">
    <property type="entry name" value="GLUTATHIONE S-TRANSFERASE-RELATED"/>
    <property type="match status" value="1"/>
</dbReference>